<name>B4DCJ9_9BACT</name>
<dbReference type="Pfam" id="PF25917">
    <property type="entry name" value="BSH_RND"/>
    <property type="match status" value="1"/>
</dbReference>
<feature type="coiled-coil region" evidence="4">
    <location>
        <begin position="160"/>
        <end position="225"/>
    </location>
</feature>
<evidence type="ECO:0000259" key="5">
    <source>
        <dbReference type="Pfam" id="PF25917"/>
    </source>
</evidence>
<dbReference type="InParanoid" id="B4DCJ9"/>
<protein>
    <submittedName>
        <fullName evidence="7">Efflux transporter, RND family, MFP subunit</fullName>
    </submittedName>
</protein>
<dbReference type="InterPro" id="IPR006143">
    <property type="entry name" value="RND_pump_MFP"/>
</dbReference>
<sequence>MRELLELAMITPLQEHLTGKAQQQFPASIDEGSPAGAVLAIPFRLEGAAAEAGQVETNRRSWVALGLLTGCLTIAALTGGCSKPSAKDPRLQVPRVEVCKAEAAPSGRTSFTGIVEARVQSDLGFRVAGKILERSVDVGQRVQKGQMLMRLDPEDLQLSAAAQQANVEAARAKYIQAKADEARSAAMVKSGVISHREYDQYRAALDSAKALLEAVEAQARVTRNSSEYAVLFAGADGVIVRTLSEPGQVVAAGQTVIQLAHDGPREASINLPEGVRPDLGATAAAQLYGRGPTYPARLRQLSDAADPASRTFEARYALEGEAASAPLGSTVTVAITSEKTVAAHSVLLPVGAVCDRGSGPGVWVVNNKPEVKFRPVTIASIGKEEVVLSDGVDRGETVVALGAHLLHEGQIVNPTNLEKISDAKF</sequence>
<evidence type="ECO:0000256" key="4">
    <source>
        <dbReference type="SAM" id="Coils"/>
    </source>
</evidence>
<dbReference type="NCBIfam" id="TIGR01730">
    <property type="entry name" value="RND_mfp"/>
    <property type="match status" value="1"/>
</dbReference>
<comment type="subcellular location">
    <subcellularLocation>
        <location evidence="1">Cell envelope</location>
    </subcellularLocation>
</comment>
<dbReference type="Proteomes" id="UP000005824">
    <property type="component" value="Unassembled WGS sequence"/>
</dbReference>
<dbReference type="Gene3D" id="1.10.287.470">
    <property type="entry name" value="Helix hairpin bin"/>
    <property type="match status" value="1"/>
</dbReference>
<proteinExistence type="inferred from homology"/>
<dbReference type="SUPFAM" id="SSF111369">
    <property type="entry name" value="HlyD-like secretion proteins"/>
    <property type="match status" value="1"/>
</dbReference>
<evidence type="ECO:0000256" key="1">
    <source>
        <dbReference type="ARBA" id="ARBA00004196"/>
    </source>
</evidence>
<dbReference type="InterPro" id="IPR058627">
    <property type="entry name" value="MdtA-like_C"/>
</dbReference>
<organism evidence="7 8">
    <name type="scientific">Chthoniobacter flavus Ellin428</name>
    <dbReference type="NCBI Taxonomy" id="497964"/>
    <lineage>
        <taxon>Bacteria</taxon>
        <taxon>Pseudomonadati</taxon>
        <taxon>Verrucomicrobiota</taxon>
        <taxon>Spartobacteria</taxon>
        <taxon>Chthoniobacterales</taxon>
        <taxon>Chthoniobacteraceae</taxon>
        <taxon>Chthoniobacter</taxon>
    </lineage>
</organism>
<keyword evidence="4" id="KW-0175">Coiled coil</keyword>
<dbReference type="eggNOG" id="COG0845">
    <property type="taxonomic scope" value="Bacteria"/>
</dbReference>
<dbReference type="GO" id="GO:0015562">
    <property type="term" value="F:efflux transmembrane transporter activity"/>
    <property type="evidence" value="ECO:0007669"/>
    <property type="project" value="TreeGrafter"/>
</dbReference>
<dbReference type="Gene3D" id="2.40.420.20">
    <property type="match status" value="1"/>
</dbReference>
<dbReference type="Pfam" id="PF25967">
    <property type="entry name" value="RND-MFP_C"/>
    <property type="match status" value="1"/>
</dbReference>
<feature type="domain" description="Multidrug resistance protein MdtA-like C-terminal permuted SH3" evidence="6">
    <location>
        <begin position="346"/>
        <end position="400"/>
    </location>
</feature>
<comment type="similarity">
    <text evidence="2">Belongs to the membrane fusion protein (MFP) (TC 8.A.1) family.</text>
</comment>
<dbReference type="Gene3D" id="2.40.30.170">
    <property type="match status" value="1"/>
</dbReference>
<evidence type="ECO:0000256" key="3">
    <source>
        <dbReference type="ARBA" id="ARBA00022448"/>
    </source>
</evidence>
<dbReference type="AlphaFoldDB" id="B4DCJ9"/>
<reference evidence="7 8" key="1">
    <citation type="journal article" date="2011" name="J. Bacteriol.">
        <title>Genome sequence of Chthoniobacter flavus Ellin428, an aerobic heterotrophic soil bacterium.</title>
        <authorList>
            <person name="Kant R."/>
            <person name="van Passel M.W."/>
            <person name="Palva A."/>
            <person name="Lucas S."/>
            <person name="Lapidus A."/>
            <person name="Glavina Del Rio T."/>
            <person name="Dalin E."/>
            <person name="Tice H."/>
            <person name="Bruce D."/>
            <person name="Goodwin L."/>
            <person name="Pitluck S."/>
            <person name="Larimer F.W."/>
            <person name="Land M.L."/>
            <person name="Hauser L."/>
            <person name="Sangwan P."/>
            <person name="de Vos W.M."/>
            <person name="Janssen P.H."/>
            <person name="Smidt H."/>
        </authorList>
    </citation>
    <scope>NUCLEOTIDE SEQUENCE [LARGE SCALE GENOMIC DNA]</scope>
    <source>
        <strain evidence="7 8">Ellin428</strain>
    </source>
</reference>
<feature type="domain" description="Multidrug resistance protein MdtA-like barrel-sandwich hybrid" evidence="5">
    <location>
        <begin position="122"/>
        <end position="255"/>
    </location>
</feature>
<evidence type="ECO:0000256" key="2">
    <source>
        <dbReference type="ARBA" id="ARBA00009477"/>
    </source>
</evidence>
<keyword evidence="3" id="KW-0813">Transport</keyword>
<dbReference type="STRING" id="497964.CfE428DRAFT_6640"/>
<dbReference type="InterPro" id="IPR058625">
    <property type="entry name" value="MdtA-like_BSH"/>
</dbReference>
<keyword evidence="8" id="KW-1185">Reference proteome</keyword>
<accession>B4DCJ9</accession>
<comment type="caution">
    <text evidence="7">The sequence shown here is derived from an EMBL/GenBank/DDBJ whole genome shotgun (WGS) entry which is preliminary data.</text>
</comment>
<dbReference type="Gene3D" id="2.40.50.100">
    <property type="match status" value="1"/>
</dbReference>
<evidence type="ECO:0000313" key="8">
    <source>
        <dbReference type="Proteomes" id="UP000005824"/>
    </source>
</evidence>
<gene>
    <name evidence="7" type="ORF">CfE428DRAFT_6640</name>
</gene>
<evidence type="ECO:0000313" key="7">
    <source>
        <dbReference type="EMBL" id="EDY15834.1"/>
    </source>
</evidence>
<dbReference type="PANTHER" id="PTHR30469">
    <property type="entry name" value="MULTIDRUG RESISTANCE PROTEIN MDTA"/>
    <property type="match status" value="1"/>
</dbReference>
<dbReference type="EMBL" id="ABVL01000052">
    <property type="protein sequence ID" value="EDY15834.1"/>
    <property type="molecule type" value="Genomic_DNA"/>
</dbReference>
<dbReference type="GO" id="GO:1990281">
    <property type="term" value="C:efflux pump complex"/>
    <property type="evidence" value="ECO:0007669"/>
    <property type="project" value="TreeGrafter"/>
</dbReference>
<dbReference type="PANTHER" id="PTHR30469:SF18">
    <property type="entry name" value="RESISTANCE-NODULATION-CELL DIVISION (RND) EFFLUX MEMBRANE FUSION PROTEIN-RELATED"/>
    <property type="match status" value="1"/>
</dbReference>
<evidence type="ECO:0000259" key="6">
    <source>
        <dbReference type="Pfam" id="PF25967"/>
    </source>
</evidence>